<dbReference type="Pfam" id="PF13347">
    <property type="entry name" value="MFS_2"/>
    <property type="match status" value="1"/>
</dbReference>
<feature type="transmembrane region" description="Helical" evidence="6">
    <location>
        <begin position="115"/>
        <end position="137"/>
    </location>
</feature>
<evidence type="ECO:0008006" key="9">
    <source>
        <dbReference type="Google" id="ProtNLM"/>
    </source>
</evidence>
<keyword evidence="5 6" id="KW-0472">Membrane</keyword>
<feature type="transmembrane region" description="Helical" evidence="6">
    <location>
        <begin position="401"/>
        <end position="420"/>
    </location>
</feature>
<organism evidence="7 8">
    <name type="scientific">Rhynchosporium agropyri</name>
    <dbReference type="NCBI Taxonomy" id="914238"/>
    <lineage>
        <taxon>Eukaryota</taxon>
        <taxon>Fungi</taxon>
        <taxon>Dikarya</taxon>
        <taxon>Ascomycota</taxon>
        <taxon>Pezizomycotina</taxon>
        <taxon>Leotiomycetes</taxon>
        <taxon>Helotiales</taxon>
        <taxon>Ploettnerulaceae</taxon>
        <taxon>Rhynchosporium</taxon>
    </lineage>
</organism>
<dbReference type="PANTHER" id="PTHR19432">
    <property type="entry name" value="SUGAR TRANSPORTER"/>
    <property type="match status" value="1"/>
</dbReference>
<proteinExistence type="predicted"/>
<name>A0A1E1LI59_9HELO</name>
<evidence type="ECO:0000256" key="2">
    <source>
        <dbReference type="ARBA" id="ARBA00022448"/>
    </source>
</evidence>
<keyword evidence="8" id="KW-1185">Reference proteome</keyword>
<feature type="transmembrane region" description="Helical" evidence="6">
    <location>
        <begin position="249"/>
        <end position="272"/>
    </location>
</feature>
<keyword evidence="3 6" id="KW-0812">Transmembrane</keyword>
<dbReference type="Proteomes" id="UP000178912">
    <property type="component" value="Unassembled WGS sequence"/>
</dbReference>
<protein>
    <recommendedName>
        <fullName evidence="9">Sucrose transporter SUT1D</fullName>
    </recommendedName>
</protein>
<keyword evidence="2" id="KW-0813">Transport</keyword>
<evidence type="ECO:0000313" key="8">
    <source>
        <dbReference type="Proteomes" id="UP000178912"/>
    </source>
</evidence>
<sequence>MAHASSRDILVQHYDSDTATLDVSGSEYEDLEMGSPSRLRGFFFMVTLAMGFGGLQLVFAVQWSYGSAYLTSLGLSKMMLGVAWIGGPLSGVFIQPLIGAASDRCRSPWGRRKPFIAAGGAIVTLSLLCLAWCRELLQGSIGIFLQHPSADFVDNITVPVAIFLFYLLNFGIQPLQSGLRALVVDSCPIHLQEKSTAYAGLSTSIGSIVGYIAGFIDLPQYLPLFDERSKSDHKHYLDPLSDYADASRYPSFVLLLYAATSFISGLILYRLVQQYGLQSGFGDESKFFRLRLSLKGIWLVSNIFCAACMLSTPFLITTRAVTIVVCLLGIPWSITIWVPFALIGIETSRLRQTAALGLDACSAHDRTGTILAVHSAAIALPQIIATMGASLIFWVMGDQGVTWVIACGGLAALVAAWMTLGVSESRGELREEAYHLGVL</sequence>
<comment type="subcellular location">
    <subcellularLocation>
        <location evidence="1">Membrane</location>
        <topology evidence="1">Multi-pass membrane protein</topology>
    </subcellularLocation>
</comment>
<feature type="transmembrane region" description="Helical" evidence="6">
    <location>
        <begin position="75"/>
        <end position="94"/>
    </location>
</feature>
<dbReference type="OrthoDB" id="28755at2759"/>
<feature type="transmembrane region" description="Helical" evidence="6">
    <location>
        <begin position="322"/>
        <end position="343"/>
    </location>
</feature>
<dbReference type="Gene3D" id="1.20.1250.20">
    <property type="entry name" value="MFS general substrate transporter like domains"/>
    <property type="match status" value="1"/>
</dbReference>
<dbReference type="AlphaFoldDB" id="A0A1E1LI59"/>
<accession>A0A1E1LI59</accession>
<dbReference type="InterPro" id="IPR036259">
    <property type="entry name" value="MFS_trans_sf"/>
</dbReference>
<keyword evidence="4 6" id="KW-1133">Transmembrane helix</keyword>
<evidence type="ECO:0000256" key="4">
    <source>
        <dbReference type="ARBA" id="ARBA00022989"/>
    </source>
</evidence>
<feature type="transmembrane region" description="Helical" evidence="6">
    <location>
        <begin position="292"/>
        <end position="316"/>
    </location>
</feature>
<feature type="transmembrane region" description="Helical" evidence="6">
    <location>
        <begin position="42"/>
        <end position="63"/>
    </location>
</feature>
<dbReference type="EMBL" id="FJUX01000124">
    <property type="protein sequence ID" value="CZT10176.1"/>
    <property type="molecule type" value="Genomic_DNA"/>
</dbReference>
<feature type="transmembrane region" description="Helical" evidence="6">
    <location>
        <begin position="196"/>
        <end position="216"/>
    </location>
</feature>
<dbReference type="PANTHER" id="PTHR19432:SF35">
    <property type="entry name" value="SOLUTE CARRIER FAMILY 45 MEMBER 3 ISOFORM X1"/>
    <property type="match status" value="1"/>
</dbReference>
<dbReference type="GO" id="GO:0008506">
    <property type="term" value="F:sucrose:proton symporter activity"/>
    <property type="evidence" value="ECO:0007669"/>
    <property type="project" value="TreeGrafter"/>
</dbReference>
<evidence type="ECO:0000313" key="7">
    <source>
        <dbReference type="EMBL" id="CZT10176.1"/>
    </source>
</evidence>
<gene>
    <name evidence="7" type="ORF">RAG0_14717</name>
</gene>
<dbReference type="GO" id="GO:0005886">
    <property type="term" value="C:plasma membrane"/>
    <property type="evidence" value="ECO:0007669"/>
    <property type="project" value="TreeGrafter"/>
</dbReference>
<feature type="transmembrane region" description="Helical" evidence="6">
    <location>
        <begin position="157"/>
        <end position="175"/>
    </location>
</feature>
<dbReference type="SUPFAM" id="SSF103473">
    <property type="entry name" value="MFS general substrate transporter"/>
    <property type="match status" value="1"/>
</dbReference>
<feature type="transmembrane region" description="Helical" evidence="6">
    <location>
        <begin position="371"/>
        <end position="395"/>
    </location>
</feature>
<reference evidence="8" key="1">
    <citation type="submission" date="2016-03" db="EMBL/GenBank/DDBJ databases">
        <authorList>
            <person name="Guldener U."/>
        </authorList>
    </citation>
    <scope>NUCLEOTIDE SEQUENCE [LARGE SCALE GENOMIC DNA]</scope>
    <source>
        <strain evidence="8">04CH-RAC-A.6.1</strain>
    </source>
</reference>
<evidence type="ECO:0000256" key="6">
    <source>
        <dbReference type="SAM" id="Phobius"/>
    </source>
</evidence>
<evidence type="ECO:0000256" key="5">
    <source>
        <dbReference type="ARBA" id="ARBA00023136"/>
    </source>
</evidence>
<evidence type="ECO:0000256" key="1">
    <source>
        <dbReference type="ARBA" id="ARBA00004141"/>
    </source>
</evidence>
<evidence type="ECO:0000256" key="3">
    <source>
        <dbReference type="ARBA" id="ARBA00022692"/>
    </source>
</evidence>